<evidence type="ECO:0000313" key="6">
    <source>
        <dbReference type="Proteomes" id="UP000332711"/>
    </source>
</evidence>
<evidence type="ECO:0000313" key="8">
    <source>
        <dbReference type="Proteomes" id="UP000401273"/>
    </source>
</evidence>
<comment type="caution">
    <text evidence="4">The sequence shown here is derived from an EMBL/GenBank/DDBJ whole genome shotgun (WGS) entry which is preliminary data.</text>
</comment>
<proteinExistence type="predicted"/>
<organism evidence="4 8">
    <name type="scientific">Listeria monocytogenes</name>
    <dbReference type="NCBI Taxonomy" id="1639"/>
    <lineage>
        <taxon>Bacteria</taxon>
        <taxon>Bacillati</taxon>
        <taxon>Bacillota</taxon>
        <taxon>Bacilli</taxon>
        <taxon>Bacillales</taxon>
        <taxon>Listeriaceae</taxon>
        <taxon>Listeria</taxon>
    </lineage>
</organism>
<dbReference type="Proteomes" id="UP000401273">
    <property type="component" value="Unassembled WGS sequence"/>
</dbReference>
<evidence type="ECO:0000313" key="4">
    <source>
        <dbReference type="EMBL" id="EAE2898204.1"/>
    </source>
</evidence>
<evidence type="ECO:0000313" key="3">
    <source>
        <dbReference type="EMBL" id="EAD8145600.1"/>
    </source>
</evidence>
<dbReference type="EMBL" id="AAARLF010000005">
    <property type="protein sequence ID" value="EAE2898204.1"/>
    <property type="molecule type" value="Genomic_DNA"/>
</dbReference>
<evidence type="ECO:0008006" key="9">
    <source>
        <dbReference type="Google" id="ProtNLM"/>
    </source>
</evidence>
<reference evidence="6 8" key="2">
    <citation type="submission" date="2019-03" db="EMBL/GenBank/DDBJ databases">
        <authorList>
            <person name="Ashton P.M."/>
            <person name="Dallman T."/>
            <person name="Nair S."/>
            <person name="De Pinna E."/>
            <person name="Peters T."/>
            <person name="Grant K."/>
        </authorList>
    </citation>
    <scope>NUCLEOTIDE SEQUENCE [LARGE SCALE GENOMIC DNA]</scope>
    <source>
        <strain evidence="4">RL15000271</strain>
        <strain evidence="5">RL15000440</strain>
    </source>
</reference>
<dbReference type="EMBL" id="AAASTI010000005">
    <property type="protein sequence ID" value="EAE5604467.1"/>
    <property type="molecule type" value="Genomic_DNA"/>
</dbReference>
<accession>A0A476PYL5</accession>
<evidence type="ECO:0000313" key="7">
    <source>
        <dbReference type="Proteomes" id="UP000371553"/>
    </source>
</evidence>
<feature type="region of interest" description="Disordered" evidence="2">
    <location>
        <begin position="1"/>
        <end position="34"/>
    </location>
</feature>
<name>A0A476PYL5_LISMN</name>
<keyword evidence="1" id="KW-0175">Coiled coil</keyword>
<feature type="coiled-coil region" evidence="1">
    <location>
        <begin position="38"/>
        <end position="97"/>
    </location>
</feature>
<dbReference type="Proteomes" id="UP000371553">
    <property type="component" value="Unassembled WGS sequence"/>
</dbReference>
<feature type="compositionally biased region" description="Basic and acidic residues" evidence="2">
    <location>
        <begin position="157"/>
        <end position="175"/>
    </location>
</feature>
<reference evidence="3 7" key="1">
    <citation type="submission" date="2018-06" db="EMBL/GenBank/DDBJ databases">
        <authorList>
            <consortium name="GenomeTrakr: Next Generation Sequencing Network for Food Pathogen Tracability"/>
        </authorList>
    </citation>
    <scope>NUCLEOTIDE SEQUENCE [LARGE SCALE GENOMIC DNA]</scope>
    <source>
        <strain evidence="3 7">NYAG13B12507-5</strain>
    </source>
</reference>
<dbReference type="RefSeq" id="WP_031669087.1">
    <property type="nucleotide sequence ID" value="NZ_CADEHJ010000001.1"/>
</dbReference>
<sequence length="181" mass="20744">MTNEELNESNSTDESLKTVEEDTQNTQTEQEKVPYTRFKEVNDAKKQAETELNQLRAQIDEAKRKEDEEAGRYKDLYEEALKQKEQALHEKQQLSLTQFKTSKLAEAGFTGERLEKAKAFVKGDTEEELSEQITLFTELIPPEKSVDPSLNAPGAKTETKTTKDKAEEKGREAARKLFKRK</sequence>
<evidence type="ECO:0000256" key="1">
    <source>
        <dbReference type="SAM" id="Coils"/>
    </source>
</evidence>
<dbReference type="AlphaFoldDB" id="A0A476PYL5"/>
<gene>
    <name evidence="3" type="ORF">CD20_05900</name>
    <name evidence="4" type="ORF">E1W43_09630</name>
    <name evidence="5" type="ORF">E1X78_10120</name>
</gene>
<evidence type="ECO:0000256" key="2">
    <source>
        <dbReference type="SAM" id="MobiDB-lite"/>
    </source>
</evidence>
<feature type="region of interest" description="Disordered" evidence="2">
    <location>
        <begin position="138"/>
        <end position="181"/>
    </location>
</feature>
<protein>
    <recommendedName>
        <fullName evidence="9">DUF4355 domain-containing protein</fullName>
    </recommendedName>
</protein>
<dbReference type="Proteomes" id="UP000332711">
    <property type="component" value="Unassembled WGS sequence"/>
</dbReference>
<feature type="compositionally biased region" description="Polar residues" evidence="2">
    <location>
        <begin position="1"/>
        <end position="13"/>
    </location>
</feature>
<dbReference type="EMBL" id="AAAPCR010000004">
    <property type="protein sequence ID" value="EAD8145600.1"/>
    <property type="molecule type" value="Genomic_DNA"/>
</dbReference>
<evidence type="ECO:0000313" key="5">
    <source>
        <dbReference type="EMBL" id="EAE5604467.1"/>
    </source>
</evidence>